<feature type="compositionally biased region" description="Low complexity" evidence="4">
    <location>
        <begin position="283"/>
        <end position="303"/>
    </location>
</feature>
<dbReference type="PROSITE" id="PS50082">
    <property type="entry name" value="WD_REPEATS_2"/>
    <property type="match status" value="1"/>
</dbReference>
<feature type="compositionally biased region" description="Polar residues" evidence="4">
    <location>
        <begin position="196"/>
        <end position="205"/>
    </location>
</feature>
<evidence type="ECO:0000313" key="6">
    <source>
        <dbReference type="Proteomes" id="UP001385951"/>
    </source>
</evidence>
<dbReference type="AlphaFoldDB" id="A0AAW0G6I6"/>
<dbReference type="InterPro" id="IPR001680">
    <property type="entry name" value="WD40_rpt"/>
</dbReference>
<proteinExistence type="predicted"/>
<name>A0AAW0G6I6_9APHY</name>
<gene>
    <name evidence="5" type="ORF">QCA50_007662</name>
</gene>
<dbReference type="SUPFAM" id="SSF50978">
    <property type="entry name" value="WD40 repeat-like"/>
    <property type="match status" value="1"/>
</dbReference>
<keyword evidence="6" id="KW-1185">Reference proteome</keyword>
<feature type="compositionally biased region" description="Pro residues" evidence="4">
    <location>
        <begin position="877"/>
        <end position="891"/>
    </location>
</feature>
<evidence type="ECO:0000256" key="4">
    <source>
        <dbReference type="SAM" id="MobiDB-lite"/>
    </source>
</evidence>
<feature type="compositionally biased region" description="Basic and acidic residues" evidence="4">
    <location>
        <begin position="99"/>
        <end position="111"/>
    </location>
</feature>
<sequence length="1250" mass="135782">MAGNNEPTPPEPTVASILGIQGPLRFRTHGATQKAHVVLRQVDISEESEENSDGKPMVYFSLFAQKRIEVKPGKEILLAVATPDGRFIDTPVMFTGEMFRKDSQIPEEPVKKASPKPPTPPSTPISLPPRLRKTWNKANESPPAPSTSQPIRTYDSIGVQCDLTYSSHSVQTSTEPEADRMSCSVQTEVGEKPVSTVDTSLSAPQPMQLDEFSQVENDDRAASSTPGSPMSEPYSPTLSVNLGMNFSGRDRSLSPMELDSPGSSPTLAPTALPTQSEEDRPKSMSLSPPSLSVSTSPTSVPSKLDLNVTPLRLSPDSSEPPGLAIPTYEPSHPATPSSLLTVHEKTISQAQAVDTRSSDYRAFVSQPQSQPDTASYKPRRKPVHNPFVSGGLLTDFVSGSAEKPEDDRDVKEKSDPVINLQRQDAVSPSAKSPLIQVSNAPSPSSSKVKEEQPNAHIQSLVNFVRGLQGVPPTGLDTPSPDTSKLSAPEGSWKPAGSWEPPRPPVSVNTAVTPPFPSAAADSYVPAPVASRPYTSVPTKVMPPPPPRVNEITKKEDDKPMPILMPPRISHGFFPPGPRQNQNTQPKRSLSPPPVEAKPQPYIPSPTYTNPLGIRPSGDGPFRPPPLRTRQPSESKPIITPQPIDNKKRVVVGNGWPHHRQNEGSVGKTSPNTNFQQRGDRSASWNGGAAWPEPSRSPPPPPPRSGPGIWPEPSGRFDHEEEYDPRNPMHGFNGPPPGGRDGSYPPAFLPPQYGTPTPSRQPSRASSIDTPISAPPSLPNFPPQHPPQHVPQHPPHSSHASHVPPPHLSHPPRPAQHQVHHPPHPPPSQYPPPPFNSSFPSFPPPPQHAKHPQHAQYSQHSQPPPHSQHPSNGQPVTPTHPLPPKPLPFKSPPPDDQRIPWSPKQNLKRMASPEPAAQLEDSDMFRWPILRAAHTSKVKGDEEIAVSSIVFSSDGSLFAITCHDRTVRIWNNRTRMEIARLGHTMPVLAAAWMEHDSGVVTLGDNGIVSNWTRSVQNKWQWAKILDAGGRNATEKPTCFAFGGDRIAIAFPQGGVKVWLFIKGTWLPQRSISQHNVTTIKFVDDGDALMGATAEGVLWHCGVPNGILKVSAFLKSKVLSMDATSRNAIIALADRQSQMLTISSDDHKGSVEHTYAFKEPELLQATYEFGAVLANKNQSIVFGSVKGCVAVWDRSTADVSFGMSHAEDDRVMAVSCFEGTHASNSQIVTGTRSGRLTWFVQPGEVRKRMKVS</sequence>
<feature type="region of interest" description="Disordered" evidence="4">
    <location>
        <begin position="167"/>
        <end position="337"/>
    </location>
</feature>
<feature type="compositionally biased region" description="Pro residues" evidence="4">
    <location>
        <begin position="823"/>
        <end position="846"/>
    </location>
</feature>
<protein>
    <recommendedName>
        <fullName evidence="7">WD40 repeat-like protein</fullName>
    </recommendedName>
</protein>
<evidence type="ECO:0000256" key="3">
    <source>
        <dbReference type="PROSITE-ProRule" id="PRU00221"/>
    </source>
</evidence>
<feature type="region of interest" description="Disordered" evidence="4">
    <location>
        <begin position="350"/>
        <end position="509"/>
    </location>
</feature>
<accession>A0AAW0G6I6</accession>
<dbReference type="Proteomes" id="UP001385951">
    <property type="component" value="Unassembled WGS sequence"/>
</dbReference>
<dbReference type="InterPro" id="IPR015943">
    <property type="entry name" value="WD40/YVTN_repeat-like_dom_sf"/>
</dbReference>
<evidence type="ECO:0000313" key="5">
    <source>
        <dbReference type="EMBL" id="KAK7688971.1"/>
    </source>
</evidence>
<feature type="repeat" description="WD" evidence="3">
    <location>
        <begin position="945"/>
        <end position="979"/>
    </location>
</feature>
<feature type="compositionally biased region" description="Basic and acidic residues" evidence="4">
    <location>
        <begin position="402"/>
        <end position="415"/>
    </location>
</feature>
<feature type="compositionally biased region" description="Polar residues" evidence="4">
    <location>
        <begin position="662"/>
        <end position="676"/>
    </location>
</feature>
<dbReference type="EMBL" id="JASBNA010000009">
    <property type="protein sequence ID" value="KAK7688971.1"/>
    <property type="molecule type" value="Genomic_DNA"/>
</dbReference>
<dbReference type="GO" id="GO:0003723">
    <property type="term" value="F:RNA binding"/>
    <property type="evidence" value="ECO:0007669"/>
    <property type="project" value="TreeGrafter"/>
</dbReference>
<feature type="compositionally biased region" description="Polar residues" evidence="4">
    <location>
        <begin position="261"/>
        <end position="275"/>
    </location>
</feature>
<dbReference type="PANTHER" id="PTHR44006">
    <property type="entry name" value="U5 SMALL NUCLEAR RIBONUCLEOPROTEIN 40 KDA PROTEIN"/>
    <property type="match status" value="1"/>
</dbReference>
<feature type="compositionally biased region" description="Basic and acidic residues" evidence="4">
    <location>
        <begin position="550"/>
        <end position="559"/>
    </location>
</feature>
<dbReference type="InterPro" id="IPR036322">
    <property type="entry name" value="WD40_repeat_dom_sf"/>
</dbReference>
<dbReference type="InterPro" id="IPR052234">
    <property type="entry name" value="U5_snRNP_Component"/>
</dbReference>
<feature type="compositionally biased region" description="Low complexity" evidence="4">
    <location>
        <begin position="867"/>
        <end position="876"/>
    </location>
</feature>
<feature type="compositionally biased region" description="Polar residues" evidence="4">
    <location>
        <begin position="222"/>
        <end position="244"/>
    </location>
</feature>
<dbReference type="Gene3D" id="2.130.10.10">
    <property type="entry name" value="YVTN repeat-like/Quinoprotein amine dehydrogenase"/>
    <property type="match status" value="1"/>
</dbReference>
<comment type="caution">
    <text evidence="5">The sequence shown here is derived from an EMBL/GenBank/DDBJ whole genome shotgun (WGS) entry which is preliminary data.</text>
</comment>
<feature type="compositionally biased region" description="Pro residues" evidence="4">
    <location>
        <begin position="802"/>
        <end position="813"/>
    </location>
</feature>
<feature type="compositionally biased region" description="Pro residues" evidence="4">
    <location>
        <begin position="694"/>
        <end position="704"/>
    </location>
</feature>
<feature type="compositionally biased region" description="Pro residues" evidence="4">
    <location>
        <begin position="772"/>
        <end position="793"/>
    </location>
</feature>
<dbReference type="Pfam" id="PF00400">
    <property type="entry name" value="WD40"/>
    <property type="match status" value="1"/>
</dbReference>
<feature type="compositionally biased region" description="Pro residues" evidence="4">
    <location>
        <begin position="115"/>
        <end position="127"/>
    </location>
</feature>
<evidence type="ECO:0008006" key="7">
    <source>
        <dbReference type="Google" id="ProtNLM"/>
    </source>
</evidence>
<dbReference type="SMART" id="SM00320">
    <property type="entry name" value="WD40"/>
    <property type="match status" value="2"/>
</dbReference>
<feature type="compositionally biased region" description="Basic and acidic residues" evidence="4">
    <location>
        <begin position="714"/>
        <end position="726"/>
    </location>
</feature>
<evidence type="ECO:0000256" key="2">
    <source>
        <dbReference type="ARBA" id="ARBA00022737"/>
    </source>
</evidence>
<feature type="compositionally biased region" description="Polar residues" evidence="4">
    <location>
        <begin position="420"/>
        <end position="446"/>
    </location>
</feature>
<dbReference type="GO" id="GO:0071013">
    <property type="term" value="C:catalytic step 2 spliceosome"/>
    <property type="evidence" value="ECO:0007669"/>
    <property type="project" value="TreeGrafter"/>
</dbReference>
<organism evidence="5 6">
    <name type="scientific">Cerrena zonata</name>
    <dbReference type="NCBI Taxonomy" id="2478898"/>
    <lineage>
        <taxon>Eukaryota</taxon>
        <taxon>Fungi</taxon>
        <taxon>Dikarya</taxon>
        <taxon>Basidiomycota</taxon>
        <taxon>Agaricomycotina</taxon>
        <taxon>Agaricomycetes</taxon>
        <taxon>Polyporales</taxon>
        <taxon>Cerrenaceae</taxon>
        <taxon>Cerrena</taxon>
    </lineage>
</organism>
<evidence type="ECO:0000256" key="1">
    <source>
        <dbReference type="ARBA" id="ARBA00022574"/>
    </source>
</evidence>
<feature type="region of interest" description="Disordered" evidence="4">
    <location>
        <begin position="99"/>
        <end position="155"/>
    </location>
</feature>
<feature type="compositionally biased region" description="Pro residues" evidence="4">
    <location>
        <begin position="590"/>
        <end position="603"/>
    </location>
</feature>
<feature type="compositionally biased region" description="Polar residues" evidence="4">
    <location>
        <begin position="578"/>
        <end position="587"/>
    </location>
</feature>
<dbReference type="PANTHER" id="PTHR44006:SF1">
    <property type="entry name" value="U5 SMALL NUCLEAR RIBONUCLEOPROTEIN 40 KDA PROTEIN"/>
    <property type="match status" value="1"/>
</dbReference>
<keyword evidence="2" id="KW-0677">Repeat</keyword>
<keyword evidence="1 3" id="KW-0853">WD repeat</keyword>
<reference evidence="5 6" key="1">
    <citation type="submission" date="2022-09" db="EMBL/GenBank/DDBJ databases">
        <authorList>
            <person name="Palmer J.M."/>
        </authorList>
    </citation>
    <scope>NUCLEOTIDE SEQUENCE [LARGE SCALE GENOMIC DNA]</scope>
    <source>
        <strain evidence="5 6">DSM 7382</strain>
    </source>
</reference>
<feature type="compositionally biased region" description="Polar residues" evidence="4">
    <location>
        <begin position="753"/>
        <end position="769"/>
    </location>
</feature>
<feature type="region of interest" description="Disordered" evidence="4">
    <location>
        <begin position="532"/>
        <end position="917"/>
    </location>
</feature>